<dbReference type="Proteomes" id="UP000195755">
    <property type="component" value="Chromosome"/>
</dbReference>
<proteinExistence type="predicted"/>
<dbReference type="KEGG" id="salj:SMD11_3538"/>
<protein>
    <submittedName>
        <fullName evidence="2">Choline dehydrogenase, mitochondrial</fullName>
    </submittedName>
</protein>
<dbReference type="Pfam" id="PF25848">
    <property type="entry name" value="Rodlin"/>
    <property type="match status" value="1"/>
</dbReference>
<feature type="chain" id="PRO_5012689840" evidence="1">
    <location>
        <begin position="26"/>
        <end position="176"/>
    </location>
</feature>
<evidence type="ECO:0000313" key="3">
    <source>
        <dbReference type="Proteomes" id="UP000195755"/>
    </source>
</evidence>
<evidence type="ECO:0000313" key="2">
    <source>
        <dbReference type="EMBL" id="ARZ69171.1"/>
    </source>
</evidence>
<gene>
    <name evidence="2" type="ORF">SMD11_3538</name>
</gene>
<dbReference type="EMBL" id="CP021744">
    <property type="protein sequence ID" value="ARZ69171.1"/>
    <property type="molecule type" value="Genomic_DNA"/>
</dbReference>
<sequence>MLKKVIATAALTASAVGTLAGPALAIGNDDDVANGNAAKTGYGNTKTGGKESPQMSLIQGTLNKPCLGIGKLGIQSVLALLNIGLQDIPIATSQQQQQCTDNSTIKDGDDQLSHLLDEIPIISGNGSGNHSNGGHKGFGDHGNGGFGGHGHNGFGDHGHGGFGDHGHGGFGGHGLK</sequence>
<dbReference type="InterPro" id="IPR047736">
    <property type="entry name" value="RdlA/B-like"/>
</dbReference>
<evidence type="ECO:0000256" key="1">
    <source>
        <dbReference type="SAM" id="SignalP"/>
    </source>
</evidence>
<dbReference type="AlphaFoldDB" id="A0A1Z2L4M7"/>
<dbReference type="NCBIfam" id="NF041022">
    <property type="entry name" value="rodlin_AB"/>
    <property type="match status" value="1"/>
</dbReference>
<reference evidence="2 3" key="1">
    <citation type="submission" date="2017-06" db="EMBL/GenBank/DDBJ databases">
        <title>Streptomyces albireticuli Genome sequencing and assembly.</title>
        <authorList>
            <person name="Wang Y."/>
            <person name="Du B."/>
            <person name="Ding Y."/>
            <person name="Liu H."/>
            <person name="Hou Q."/>
            <person name="Liu K."/>
            <person name="Yao L."/>
            <person name="Wang C."/>
        </authorList>
    </citation>
    <scope>NUCLEOTIDE SEQUENCE [LARGE SCALE GENOMIC DNA]</scope>
    <source>
        <strain evidence="2 3">MDJK11</strain>
    </source>
</reference>
<accession>A0A1Z2L4M7</accession>
<name>A0A1Z2L4M7_9ACTN</name>
<dbReference type="RefSeq" id="WP_324614745.1">
    <property type="nucleotide sequence ID" value="NZ_CP021744.1"/>
</dbReference>
<organism evidence="2 3">
    <name type="scientific">Streptomyces albireticuli</name>
    <dbReference type="NCBI Taxonomy" id="1940"/>
    <lineage>
        <taxon>Bacteria</taxon>
        <taxon>Bacillati</taxon>
        <taxon>Actinomycetota</taxon>
        <taxon>Actinomycetes</taxon>
        <taxon>Kitasatosporales</taxon>
        <taxon>Streptomycetaceae</taxon>
        <taxon>Streptomyces</taxon>
    </lineage>
</organism>
<keyword evidence="1" id="KW-0732">Signal</keyword>
<feature type="signal peptide" evidence="1">
    <location>
        <begin position="1"/>
        <end position="25"/>
    </location>
</feature>